<name>A0AAV0EET1_9ASTE</name>
<dbReference type="Gene3D" id="3.30.460.10">
    <property type="entry name" value="Beta Polymerase, domain 2"/>
    <property type="match status" value="1"/>
</dbReference>
<sequence>MGYHGSGGGPGCSRGPRVDDRLATTHPDPSVIGEECWSSAEETTTELVNCIHPTMDSEEKRKDVMEFVQKLIRDSLSCEAFPYGSVPLKTYLPDGDIDLTALTGPSTEEYLARDVLALLREEEQKENAEYKVQDTQFIDAEVVLFLMLHKVYGVLFYELSWVLEVKLVKCLVQNVVIDISFNQLGGLCTLCFLEQVDRLVGKNHLFKRSIMVIKSWCYYESRILGAHHGLISTYALETLVLYIFQFFHSSLNGPLAALYRFLDYYSNFDWENYCVSLNGPVHKASLPEVVVEKPDNGANEVLLSEDFLRNCMEMFSVPSSVSESSRGRPFKLKHLNIIDPLKDNNNLGRSVHRGNYYRIRSAFKYGARKLGRVLLSPQDKIGDGVKKFFANTIDMHGQNPLYNLKNSSSLKNYPNSMSSYEDEMPLKPSVGYCDDSNSSVEWEDKFSPSILRNEVDAKLMKKLVNENSCSTTEVTVSGHDLVAPTKSTDWAPTQNGQFDCVYGKPVFGSLIDQSEILSESSAYHQSLTDYSESVCSGVSEISTPKTSILESLPLDFRERDLASLAGDDLEVLNPLADLTGDYDSHIRSLVYGQCCHGYASMASLLFDPMFKPAHYQDFEYLDTVHYSNTGSVFVGPAFLPSPANNHLPSNVTCYEEIAEATIPELFIPKMDRSCKMKGRSKELSSKIQFQKVSSSNGCIPVVLSEANCSGNEDDDGSGGGKPDCYFHSQKPSCKKRGKLSASNQYADREDENGLPNLPSEIEFGSLGKLPDGFLSGALRGLAPPNLSKKLVWCRKERFADRSFRLKNEEEFPPLTPM</sequence>
<dbReference type="PANTHER" id="PTHR45979">
    <property type="entry name" value="PAP/OAS1 SUBSTRATE-BINDING DOMAIN SUPERFAMILY"/>
    <property type="match status" value="1"/>
</dbReference>
<dbReference type="Proteomes" id="UP001152523">
    <property type="component" value="Unassembled WGS sequence"/>
</dbReference>
<comment type="caution">
    <text evidence="3">The sequence shown here is derived from an EMBL/GenBank/DDBJ whole genome shotgun (WGS) entry which is preliminary data.</text>
</comment>
<dbReference type="InterPro" id="IPR058921">
    <property type="entry name" value="PAP/OAS1-rel"/>
</dbReference>
<dbReference type="EMBL" id="CAMAPF010000919">
    <property type="protein sequence ID" value="CAH9121105.1"/>
    <property type="molecule type" value="Genomic_DNA"/>
</dbReference>
<keyword evidence="4" id="KW-1185">Reference proteome</keyword>
<dbReference type="InterPro" id="IPR043519">
    <property type="entry name" value="NT_sf"/>
</dbReference>
<feature type="region of interest" description="Disordered" evidence="1">
    <location>
        <begin position="1"/>
        <end position="32"/>
    </location>
</feature>
<feature type="domain" description="PAP/OAS1 substrate-binding-related" evidence="2">
    <location>
        <begin position="200"/>
        <end position="393"/>
    </location>
</feature>
<dbReference type="InterPro" id="IPR058920">
    <property type="entry name" value="PAP-OAS1-bd-rel"/>
</dbReference>
<gene>
    <name evidence="3" type="ORF">CEPIT_LOCUS23446</name>
</gene>
<feature type="compositionally biased region" description="Gly residues" evidence="1">
    <location>
        <begin position="1"/>
        <end position="12"/>
    </location>
</feature>
<protein>
    <recommendedName>
        <fullName evidence="2">PAP/OAS1 substrate-binding-related domain-containing protein</fullName>
    </recommendedName>
</protein>
<proteinExistence type="predicted"/>
<evidence type="ECO:0000313" key="4">
    <source>
        <dbReference type="Proteomes" id="UP001152523"/>
    </source>
</evidence>
<dbReference type="SUPFAM" id="SSF81631">
    <property type="entry name" value="PAP/OAS1 substrate-binding domain"/>
    <property type="match status" value="1"/>
</dbReference>
<dbReference type="AlphaFoldDB" id="A0AAV0EET1"/>
<dbReference type="Pfam" id="PF26180">
    <property type="entry name" value="PAP-OAS1"/>
    <property type="match status" value="1"/>
</dbReference>
<organism evidence="3 4">
    <name type="scientific">Cuscuta epithymum</name>
    <dbReference type="NCBI Taxonomy" id="186058"/>
    <lineage>
        <taxon>Eukaryota</taxon>
        <taxon>Viridiplantae</taxon>
        <taxon>Streptophyta</taxon>
        <taxon>Embryophyta</taxon>
        <taxon>Tracheophyta</taxon>
        <taxon>Spermatophyta</taxon>
        <taxon>Magnoliopsida</taxon>
        <taxon>eudicotyledons</taxon>
        <taxon>Gunneridae</taxon>
        <taxon>Pentapetalae</taxon>
        <taxon>asterids</taxon>
        <taxon>lamiids</taxon>
        <taxon>Solanales</taxon>
        <taxon>Convolvulaceae</taxon>
        <taxon>Cuscuteae</taxon>
        <taxon>Cuscuta</taxon>
        <taxon>Cuscuta subgen. Cuscuta</taxon>
    </lineage>
</organism>
<dbReference type="SUPFAM" id="SSF81301">
    <property type="entry name" value="Nucleotidyltransferase"/>
    <property type="match status" value="1"/>
</dbReference>
<accession>A0AAV0EET1</accession>
<reference evidence="3" key="1">
    <citation type="submission" date="2022-07" db="EMBL/GenBank/DDBJ databases">
        <authorList>
            <person name="Macas J."/>
            <person name="Novak P."/>
            <person name="Neumann P."/>
        </authorList>
    </citation>
    <scope>NUCLEOTIDE SEQUENCE</scope>
</reference>
<dbReference type="Gene3D" id="1.10.1410.10">
    <property type="match status" value="1"/>
</dbReference>
<feature type="region of interest" description="Disordered" evidence="1">
    <location>
        <begin position="731"/>
        <end position="757"/>
    </location>
</feature>
<evidence type="ECO:0000313" key="3">
    <source>
        <dbReference type="EMBL" id="CAH9121105.1"/>
    </source>
</evidence>
<evidence type="ECO:0000256" key="1">
    <source>
        <dbReference type="SAM" id="MobiDB-lite"/>
    </source>
</evidence>
<evidence type="ECO:0000259" key="2">
    <source>
        <dbReference type="Pfam" id="PF26180"/>
    </source>
</evidence>
<dbReference type="PANTHER" id="PTHR45979:SF28">
    <property type="entry name" value="POLY(A) RNA POLYMERASE CID14-LIKE"/>
    <property type="match status" value="1"/>
</dbReference>